<proteinExistence type="predicted"/>
<sequence length="85" mass="9436">MKNSTNQSKATVADETNALIQNLSIGPSTLKQPKLQFDEINVMGNMTDIDFYVPDVNGGDNTGMAFCMAYYAAKYYCKHNKELCV</sequence>
<protein>
    <submittedName>
        <fullName evidence="1">Uncharacterized protein</fullName>
    </submittedName>
</protein>
<dbReference type="Proteomes" id="UP000236291">
    <property type="component" value="Unassembled WGS sequence"/>
</dbReference>
<evidence type="ECO:0000313" key="1">
    <source>
        <dbReference type="EMBL" id="PNX66520.1"/>
    </source>
</evidence>
<reference evidence="1 2" key="1">
    <citation type="journal article" date="2014" name="Am. J. Bot.">
        <title>Genome assembly and annotation for red clover (Trifolium pratense; Fabaceae).</title>
        <authorList>
            <person name="Istvanek J."/>
            <person name="Jaros M."/>
            <person name="Krenek A."/>
            <person name="Repkova J."/>
        </authorList>
    </citation>
    <scope>NUCLEOTIDE SEQUENCE [LARGE SCALE GENOMIC DNA]</scope>
    <source>
        <strain evidence="2">cv. Tatra</strain>
        <tissue evidence="1">Young leaves</tissue>
    </source>
</reference>
<gene>
    <name evidence="1" type="ORF">L195_g055137</name>
</gene>
<dbReference type="EMBL" id="ASHM01099232">
    <property type="protein sequence ID" value="PNX66520.1"/>
    <property type="molecule type" value="Genomic_DNA"/>
</dbReference>
<feature type="non-terminal residue" evidence="1">
    <location>
        <position position="85"/>
    </location>
</feature>
<accession>A0A2K3KJQ6</accession>
<organism evidence="1 2">
    <name type="scientific">Trifolium pratense</name>
    <name type="common">Red clover</name>
    <dbReference type="NCBI Taxonomy" id="57577"/>
    <lineage>
        <taxon>Eukaryota</taxon>
        <taxon>Viridiplantae</taxon>
        <taxon>Streptophyta</taxon>
        <taxon>Embryophyta</taxon>
        <taxon>Tracheophyta</taxon>
        <taxon>Spermatophyta</taxon>
        <taxon>Magnoliopsida</taxon>
        <taxon>eudicotyledons</taxon>
        <taxon>Gunneridae</taxon>
        <taxon>Pentapetalae</taxon>
        <taxon>rosids</taxon>
        <taxon>fabids</taxon>
        <taxon>Fabales</taxon>
        <taxon>Fabaceae</taxon>
        <taxon>Papilionoideae</taxon>
        <taxon>50 kb inversion clade</taxon>
        <taxon>NPAAA clade</taxon>
        <taxon>Hologalegina</taxon>
        <taxon>IRL clade</taxon>
        <taxon>Trifolieae</taxon>
        <taxon>Trifolium</taxon>
    </lineage>
</organism>
<dbReference type="AlphaFoldDB" id="A0A2K3KJQ6"/>
<reference evidence="1 2" key="2">
    <citation type="journal article" date="2017" name="Front. Plant Sci.">
        <title>Gene Classification and Mining of Molecular Markers Useful in Red Clover (Trifolium pratense) Breeding.</title>
        <authorList>
            <person name="Istvanek J."/>
            <person name="Dluhosova J."/>
            <person name="Dluhos P."/>
            <person name="Patkova L."/>
            <person name="Nedelnik J."/>
            <person name="Repkova J."/>
        </authorList>
    </citation>
    <scope>NUCLEOTIDE SEQUENCE [LARGE SCALE GENOMIC DNA]</scope>
    <source>
        <strain evidence="2">cv. Tatra</strain>
        <tissue evidence="1">Young leaves</tissue>
    </source>
</reference>
<name>A0A2K3KJQ6_TRIPR</name>
<evidence type="ECO:0000313" key="2">
    <source>
        <dbReference type="Proteomes" id="UP000236291"/>
    </source>
</evidence>
<comment type="caution">
    <text evidence="1">The sequence shown here is derived from an EMBL/GenBank/DDBJ whole genome shotgun (WGS) entry which is preliminary data.</text>
</comment>